<dbReference type="Proteomes" id="UP001623330">
    <property type="component" value="Unassembled WGS sequence"/>
</dbReference>
<comment type="caution">
    <text evidence="2">The sequence shown here is derived from an EMBL/GenBank/DDBJ whole genome shotgun (WGS) entry which is preliminary data.</text>
</comment>
<organism evidence="2 3">
    <name type="scientific">Nakaseomyces bracarensis</name>
    <dbReference type="NCBI Taxonomy" id="273131"/>
    <lineage>
        <taxon>Eukaryota</taxon>
        <taxon>Fungi</taxon>
        <taxon>Dikarya</taxon>
        <taxon>Ascomycota</taxon>
        <taxon>Saccharomycotina</taxon>
        <taxon>Saccharomycetes</taxon>
        <taxon>Saccharomycetales</taxon>
        <taxon>Saccharomycetaceae</taxon>
        <taxon>Nakaseomyces</taxon>
    </lineage>
</organism>
<evidence type="ECO:0000313" key="2">
    <source>
        <dbReference type="EMBL" id="KAL3234981.1"/>
    </source>
</evidence>
<feature type="compositionally biased region" description="Polar residues" evidence="1">
    <location>
        <begin position="1"/>
        <end position="18"/>
    </location>
</feature>
<sequence length="87" mass="9798">MYKTGNNDTTHSTGSFLQSAPVELTSKRGYDEFMAKQEKHYGKDNLGRITTIIKDNDEPGYLLRDGEVIATVHGELKDHLLKQLEGM</sequence>
<evidence type="ECO:0000256" key="1">
    <source>
        <dbReference type="SAM" id="MobiDB-lite"/>
    </source>
</evidence>
<feature type="region of interest" description="Disordered" evidence="1">
    <location>
        <begin position="1"/>
        <end position="20"/>
    </location>
</feature>
<keyword evidence="3" id="KW-1185">Reference proteome</keyword>
<reference evidence="2 3" key="1">
    <citation type="submission" date="2024-05" db="EMBL/GenBank/DDBJ databases">
        <title>Long read based assembly of the Candida bracarensis genome reveals expanded adhesin content.</title>
        <authorList>
            <person name="Marcet-Houben M."/>
            <person name="Ksiezopolska E."/>
            <person name="Gabaldon T."/>
        </authorList>
    </citation>
    <scope>NUCLEOTIDE SEQUENCE [LARGE SCALE GENOMIC DNA]</scope>
    <source>
        <strain evidence="2 3">CBM6</strain>
    </source>
</reference>
<protein>
    <submittedName>
        <fullName evidence="2">Uncharacterized protein</fullName>
    </submittedName>
</protein>
<gene>
    <name evidence="2" type="ORF">RNJ44_02769</name>
</gene>
<name>A0ABR4P0C0_9SACH</name>
<accession>A0ABR4P0C0</accession>
<dbReference type="EMBL" id="JBEVYD010000002">
    <property type="protein sequence ID" value="KAL3234981.1"/>
    <property type="molecule type" value="Genomic_DNA"/>
</dbReference>
<evidence type="ECO:0000313" key="3">
    <source>
        <dbReference type="Proteomes" id="UP001623330"/>
    </source>
</evidence>
<proteinExistence type="predicted"/>